<keyword evidence="6 9" id="KW-0238">DNA-binding</keyword>
<evidence type="ECO:0000256" key="6">
    <source>
        <dbReference type="ARBA" id="ARBA00023125"/>
    </source>
</evidence>
<dbReference type="InterPro" id="IPR036388">
    <property type="entry name" value="WH-like_DNA-bd_sf"/>
</dbReference>
<evidence type="ECO:0000313" key="13">
    <source>
        <dbReference type="Proteomes" id="UP001467690"/>
    </source>
</evidence>
<dbReference type="Proteomes" id="UP001467690">
    <property type="component" value="Unassembled WGS sequence"/>
</dbReference>
<accession>A0ABV1RFR0</accession>
<feature type="domain" description="OmpR/PhoB-type" evidence="11">
    <location>
        <begin position="141"/>
        <end position="239"/>
    </location>
</feature>
<dbReference type="InterPro" id="IPR039420">
    <property type="entry name" value="WalR-like"/>
</dbReference>
<evidence type="ECO:0000256" key="2">
    <source>
        <dbReference type="ARBA" id="ARBA00022490"/>
    </source>
</evidence>
<dbReference type="InterPro" id="IPR001867">
    <property type="entry name" value="OmpR/PhoB-type_DNA-bd"/>
</dbReference>
<proteinExistence type="predicted"/>
<name>A0ABV1RFR0_9ALTE</name>
<dbReference type="SMART" id="SM00448">
    <property type="entry name" value="REC"/>
    <property type="match status" value="1"/>
</dbReference>
<evidence type="ECO:0000256" key="4">
    <source>
        <dbReference type="ARBA" id="ARBA00023012"/>
    </source>
</evidence>
<dbReference type="EMBL" id="JBELOE010000150">
    <property type="protein sequence ID" value="MER2491769.1"/>
    <property type="molecule type" value="Genomic_DNA"/>
</dbReference>
<evidence type="ECO:0000259" key="10">
    <source>
        <dbReference type="PROSITE" id="PS50110"/>
    </source>
</evidence>
<evidence type="ECO:0000259" key="11">
    <source>
        <dbReference type="PROSITE" id="PS51755"/>
    </source>
</evidence>
<reference evidence="12 13" key="1">
    <citation type="submission" date="2024-06" db="EMBL/GenBank/DDBJ databases">
        <authorList>
            <person name="Chen R.Y."/>
        </authorList>
    </citation>
    <scope>NUCLEOTIDE SEQUENCE [LARGE SCALE GENOMIC DNA]</scope>
    <source>
        <strain evidence="12 13">D2</strain>
    </source>
</reference>
<dbReference type="PROSITE" id="PS51755">
    <property type="entry name" value="OMPR_PHOB"/>
    <property type="match status" value="1"/>
</dbReference>
<dbReference type="RefSeq" id="WP_143873225.1">
    <property type="nucleotide sequence ID" value="NZ_CP041661.1"/>
</dbReference>
<sequence length="239" mass="27090">MIQLVQPNTLTLPRILIVEDDKQLNQQLSELFSHAGYAVDTCFDGEQGLINATTQDPDLVLLDVMLPKRDGFSVLSMLRKTSQVPVIMLSAKGAEQARITGLSQGADDYVSKPFNRTELMLRIEALLRRTHQHQHQQESESYQLIFDGLTINRQTQSAIVNTTTLELTQIQFKLLAELVQHKGEVLSKAYLYQKVLHKTFGAHDRSLDMHLSRVRRKLNNAGWPGERLETVHGKGYCLI</sequence>
<evidence type="ECO:0000256" key="3">
    <source>
        <dbReference type="ARBA" id="ARBA00022553"/>
    </source>
</evidence>
<keyword evidence="4" id="KW-0902">Two-component regulatory system</keyword>
<dbReference type="PROSITE" id="PS50110">
    <property type="entry name" value="RESPONSE_REGULATORY"/>
    <property type="match status" value="1"/>
</dbReference>
<evidence type="ECO:0000256" key="8">
    <source>
        <dbReference type="PROSITE-ProRule" id="PRU00169"/>
    </source>
</evidence>
<feature type="modified residue" description="4-aspartylphosphate" evidence="8">
    <location>
        <position position="63"/>
    </location>
</feature>
<dbReference type="SUPFAM" id="SSF46894">
    <property type="entry name" value="C-terminal effector domain of the bipartite response regulators"/>
    <property type="match status" value="1"/>
</dbReference>
<keyword evidence="13" id="KW-1185">Reference proteome</keyword>
<dbReference type="SMART" id="SM00862">
    <property type="entry name" value="Trans_reg_C"/>
    <property type="match status" value="1"/>
</dbReference>
<evidence type="ECO:0000313" key="12">
    <source>
        <dbReference type="EMBL" id="MER2491769.1"/>
    </source>
</evidence>
<evidence type="ECO:0000256" key="9">
    <source>
        <dbReference type="PROSITE-ProRule" id="PRU01091"/>
    </source>
</evidence>
<organism evidence="12 13">
    <name type="scientific">Catenovulum sediminis</name>
    <dbReference type="NCBI Taxonomy" id="1740262"/>
    <lineage>
        <taxon>Bacteria</taxon>
        <taxon>Pseudomonadati</taxon>
        <taxon>Pseudomonadota</taxon>
        <taxon>Gammaproteobacteria</taxon>
        <taxon>Alteromonadales</taxon>
        <taxon>Alteromonadaceae</taxon>
        <taxon>Catenovulum</taxon>
    </lineage>
</organism>
<keyword evidence="3 8" id="KW-0597">Phosphoprotein</keyword>
<dbReference type="InterPro" id="IPR011006">
    <property type="entry name" value="CheY-like_superfamily"/>
</dbReference>
<keyword evidence="2" id="KW-0963">Cytoplasm</keyword>
<dbReference type="InterPro" id="IPR001789">
    <property type="entry name" value="Sig_transdc_resp-reg_receiver"/>
</dbReference>
<evidence type="ECO:0000256" key="1">
    <source>
        <dbReference type="ARBA" id="ARBA00004496"/>
    </source>
</evidence>
<dbReference type="InterPro" id="IPR016032">
    <property type="entry name" value="Sig_transdc_resp-reg_C-effctor"/>
</dbReference>
<dbReference type="Pfam" id="PF00486">
    <property type="entry name" value="Trans_reg_C"/>
    <property type="match status" value="1"/>
</dbReference>
<keyword evidence="7" id="KW-0804">Transcription</keyword>
<feature type="domain" description="Response regulatory" evidence="10">
    <location>
        <begin position="14"/>
        <end position="127"/>
    </location>
</feature>
<comment type="subcellular location">
    <subcellularLocation>
        <location evidence="1">Cytoplasm</location>
    </subcellularLocation>
</comment>
<dbReference type="Gene3D" id="6.10.250.690">
    <property type="match status" value="1"/>
</dbReference>
<dbReference type="Pfam" id="PF00072">
    <property type="entry name" value="Response_reg"/>
    <property type="match status" value="1"/>
</dbReference>
<protein>
    <submittedName>
        <fullName evidence="12">Response regulator transcription factor</fullName>
    </submittedName>
</protein>
<dbReference type="Gene3D" id="1.10.10.10">
    <property type="entry name" value="Winged helix-like DNA-binding domain superfamily/Winged helix DNA-binding domain"/>
    <property type="match status" value="1"/>
</dbReference>
<dbReference type="PANTHER" id="PTHR48111:SF39">
    <property type="entry name" value="TRANSCRIPTIONAL REGULATORY PROTEIN CPXR"/>
    <property type="match status" value="1"/>
</dbReference>
<dbReference type="CDD" id="cd00383">
    <property type="entry name" value="trans_reg_C"/>
    <property type="match status" value="1"/>
</dbReference>
<gene>
    <name evidence="12" type="ORF">ABS311_07720</name>
</gene>
<dbReference type="PANTHER" id="PTHR48111">
    <property type="entry name" value="REGULATOR OF RPOS"/>
    <property type="match status" value="1"/>
</dbReference>
<comment type="caution">
    <text evidence="12">The sequence shown here is derived from an EMBL/GenBank/DDBJ whole genome shotgun (WGS) entry which is preliminary data.</text>
</comment>
<dbReference type="SUPFAM" id="SSF52172">
    <property type="entry name" value="CheY-like"/>
    <property type="match status" value="1"/>
</dbReference>
<keyword evidence="5" id="KW-0805">Transcription regulation</keyword>
<dbReference type="Gene3D" id="3.40.50.2300">
    <property type="match status" value="1"/>
</dbReference>
<evidence type="ECO:0000256" key="7">
    <source>
        <dbReference type="ARBA" id="ARBA00023163"/>
    </source>
</evidence>
<feature type="DNA-binding region" description="OmpR/PhoB-type" evidence="9">
    <location>
        <begin position="141"/>
        <end position="239"/>
    </location>
</feature>
<evidence type="ECO:0000256" key="5">
    <source>
        <dbReference type="ARBA" id="ARBA00023015"/>
    </source>
</evidence>